<dbReference type="Pfam" id="PF13639">
    <property type="entry name" value="zf-RING_2"/>
    <property type="match status" value="1"/>
</dbReference>
<evidence type="ECO:0000256" key="1">
    <source>
        <dbReference type="ARBA" id="ARBA00004370"/>
    </source>
</evidence>
<dbReference type="GO" id="GO:0008270">
    <property type="term" value="F:zinc ion binding"/>
    <property type="evidence" value="ECO:0007669"/>
    <property type="project" value="UniProtKB-KW"/>
</dbReference>
<dbReference type="SUPFAM" id="SSF57850">
    <property type="entry name" value="RING/U-box"/>
    <property type="match status" value="1"/>
</dbReference>
<dbReference type="PANTHER" id="PTHR46539:SF24">
    <property type="entry name" value="(WILD MALAYSIAN BANANA) HYPOTHETICAL PROTEIN"/>
    <property type="match status" value="1"/>
</dbReference>
<dbReference type="Proteomes" id="UP000236161">
    <property type="component" value="Unassembled WGS sequence"/>
</dbReference>
<evidence type="ECO:0000313" key="13">
    <source>
        <dbReference type="Proteomes" id="UP000236161"/>
    </source>
</evidence>
<evidence type="ECO:0000256" key="10">
    <source>
        <dbReference type="SAM" id="Phobius"/>
    </source>
</evidence>
<dbReference type="STRING" id="1088818.A0A2I0B8A0"/>
<keyword evidence="6 10" id="KW-1133">Transmembrane helix</keyword>
<feature type="compositionally biased region" description="Low complexity" evidence="9">
    <location>
        <begin position="187"/>
        <end position="197"/>
    </location>
</feature>
<dbReference type="CDD" id="cd16461">
    <property type="entry name" value="RING-H2_EL5-like"/>
    <property type="match status" value="1"/>
</dbReference>
<feature type="transmembrane region" description="Helical" evidence="10">
    <location>
        <begin position="24"/>
        <end position="44"/>
    </location>
</feature>
<keyword evidence="12" id="KW-0808">Transferase</keyword>
<evidence type="ECO:0000313" key="12">
    <source>
        <dbReference type="EMBL" id="PKA64025.1"/>
    </source>
</evidence>
<keyword evidence="12" id="KW-0012">Acyltransferase</keyword>
<dbReference type="SMART" id="SM00184">
    <property type="entry name" value="RING"/>
    <property type="match status" value="1"/>
</dbReference>
<dbReference type="Gene3D" id="3.30.40.10">
    <property type="entry name" value="Zinc/RING finger domain, C3HC4 (zinc finger)"/>
    <property type="match status" value="1"/>
</dbReference>
<dbReference type="InterPro" id="IPR013083">
    <property type="entry name" value="Znf_RING/FYVE/PHD"/>
</dbReference>
<dbReference type="GO" id="GO:0016746">
    <property type="term" value="F:acyltransferase activity"/>
    <property type="evidence" value="ECO:0007669"/>
    <property type="project" value="UniProtKB-KW"/>
</dbReference>
<dbReference type="PROSITE" id="PS50089">
    <property type="entry name" value="ZF_RING_2"/>
    <property type="match status" value="1"/>
</dbReference>
<comment type="subcellular location">
    <subcellularLocation>
        <location evidence="1">Membrane</location>
    </subcellularLocation>
</comment>
<dbReference type="OrthoDB" id="8062037at2759"/>
<evidence type="ECO:0000256" key="7">
    <source>
        <dbReference type="ARBA" id="ARBA00023136"/>
    </source>
</evidence>
<keyword evidence="5" id="KW-0862">Zinc</keyword>
<feature type="compositionally biased region" description="Low complexity" evidence="9">
    <location>
        <begin position="243"/>
        <end position="253"/>
    </location>
</feature>
<feature type="region of interest" description="Disordered" evidence="9">
    <location>
        <begin position="167"/>
        <end position="197"/>
    </location>
</feature>
<protein>
    <submittedName>
        <fullName evidence="12">RING-H2 finger protein ATL2</fullName>
        <ecNumber evidence="12">2.3.-.-</ecNumber>
    </submittedName>
</protein>
<organism evidence="12 13">
    <name type="scientific">Apostasia shenzhenica</name>
    <dbReference type="NCBI Taxonomy" id="1088818"/>
    <lineage>
        <taxon>Eukaryota</taxon>
        <taxon>Viridiplantae</taxon>
        <taxon>Streptophyta</taxon>
        <taxon>Embryophyta</taxon>
        <taxon>Tracheophyta</taxon>
        <taxon>Spermatophyta</taxon>
        <taxon>Magnoliopsida</taxon>
        <taxon>Liliopsida</taxon>
        <taxon>Asparagales</taxon>
        <taxon>Orchidaceae</taxon>
        <taxon>Apostasioideae</taxon>
        <taxon>Apostasia</taxon>
    </lineage>
</organism>
<evidence type="ECO:0000259" key="11">
    <source>
        <dbReference type="PROSITE" id="PS50089"/>
    </source>
</evidence>
<accession>A0A2I0B8A0</accession>
<dbReference type="AlphaFoldDB" id="A0A2I0B8A0"/>
<name>A0A2I0B8A0_9ASPA</name>
<evidence type="ECO:0000256" key="4">
    <source>
        <dbReference type="ARBA" id="ARBA00022771"/>
    </source>
</evidence>
<feature type="region of interest" description="Disordered" evidence="9">
    <location>
        <begin position="212"/>
        <end position="301"/>
    </location>
</feature>
<keyword evidence="3" id="KW-0479">Metal-binding</keyword>
<keyword evidence="13" id="KW-1185">Reference proteome</keyword>
<feature type="compositionally biased region" description="Low complexity" evidence="9">
    <location>
        <begin position="274"/>
        <end position="288"/>
    </location>
</feature>
<evidence type="ECO:0000256" key="6">
    <source>
        <dbReference type="ARBA" id="ARBA00022989"/>
    </source>
</evidence>
<evidence type="ECO:0000256" key="3">
    <source>
        <dbReference type="ARBA" id="ARBA00022723"/>
    </source>
</evidence>
<reference evidence="12 13" key="1">
    <citation type="journal article" date="2017" name="Nature">
        <title>The Apostasia genome and the evolution of orchids.</title>
        <authorList>
            <person name="Zhang G.Q."/>
            <person name="Liu K.W."/>
            <person name="Li Z."/>
            <person name="Lohaus R."/>
            <person name="Hsiao Y.Y."/>
            <person name="Niu S.C."/>
            <person name="Wang J.Y."/>
            <person name="Lin Y.C."/>
            <person name="Xu Q."/>
            <person name="Chen L.J."/>
            <person name="Yoshida K."/>
            <person name="Fujiwara S."/>
            <person name="Wang Z.W."/>
            <person name="Zhang Y.Q."/>
            <person name="Mitsuda N."/>
            <person name="Wang M."/>
            <person name="Liu G.H."/>
            <person name="Pecoraro L."/>
            <person name="Huang H.X."/>
            <person name="Xiao X.J."/>
            <person name="Lin M."/>
            <person name="Wu X.Y."/>
            <person name="Wu W.L."/>
            <person name="Chen Y.Y."/>
            <person name="Chang S.B."/>
            <person name="Sakamoto S."/>
            <person name="Ohme-Takagi M."/>
            <person name="Yagi M."/>
            <person name="Zeng S.J."/>
            <person name="Shen C.Y."/>
            <person name="Yeh C.M."/>
            <person name="Luo Y.B."/>
            <person name="Tsai W.C."/>
            <person name="Van de Peer Y."/>
            <person name="Liu Z.J."/>
        </authorList>
    </citation>
    <scope>NUCLEOTIDE SEQUENCE [LARGE SCALE GENOMIC DNA]</scope>
    <source>
        <strain evidence="13">cv. Shenzhen</strain>
        <tissue evidence="12">Stem</tissue>
    </source>
</reference>
<dbReference type="GO" id="GO:0016020">
    <property type="term" value="C:membrane"/>
    <property type="evidence" value="ECO:0007669"/>
    <property type="project" value="UniProtKB-SubCell"/>
</dbReference>
<proteinExistence type="predicted"/>
<keyword evidence="2 10" id="KW-0812">Transmembrane</keyword>
<evidence type="ECO:0000256" key="8">
    <source>
        <dbReference type="PROSITE-ProRule" id="PRU00175"/>
    </source>
</evidence>
<keyword evidence="4 8" id="KW-0863">Zinc-finger</keyword>
<sequence length="301" mass="31864">MSSPAQSVSNDAVPGLSASVTGEVMVASIIIIFFIFILVLILYFRANRYMGAIPDVPGASVSFIFSSGGRSADAAARPRPGLNPAILKSLPVTVFRSADFNDSIECAVCLTELADDDLARMLPACRHGFHLDCIDMWFASHSTCPICRSSVELSKLPAAYSEQMSLNIPHPSVNRGGLPPRPDRGEGCSSSSSYGSRKPSRVLVIDIPRVGMENSTLPSNRSSPAAELKTPSPTMARLRSLRRMLSGGSRGLSPAPSPRERDIEQGALPPSPAPAASDGSVGETSSSSRNAREFEESNVGS</sequence>
<dbReference type="EC" id="2.3.-.-" evidence="12"/>
<evidence type="ECO:0000256" key="2">
    <source>
        <dbReference type="ARBA" id="ARBA00022692"/>
    </source>
</evidence>
<dbReference type="PANTHER" id="PTHR46539">
    <property type="entry name" value="E3 UBIQUITIN-PROTEIN LIGASE ATL42"/>
    <property type="match status" value="1"/>
</dbReference>
<keyword evidence="7 10" id="KW-0472">Membrane</keyword>
<feature type="domain" description="RING-type" evidence="11">
    <location>
        <begin position="106"/>
        <end position="148"/>
    </location>
</feature>
<feature type="compositionally biased region" description="Polar residues" evidence="9">
    <location>
        <begin position="213"/>
        <end position="223"/>
    </location>
</feature>
<evidence type="ECO:0000256" key="5">
    <source>
        <dbReference type="ARBA" id="ARBA00022833"/>
    </source>
</evidence>
<evidence type="ECO:0000256" key="9">
    <source>
        <dbReference type="SAM" id="MobiDB-lite"/>
    </source>
</evidence>
<dbReference type="InterPro" id="IPR001841">
    <property type="entry name" value="Znf_RING"/>
</dbReference>
<gene>
    <name evidence="12" type="primary">ATL2</name>
    <name evidence="12" type="ORF">AXF42_Ash005037</name>
</gene>
<dbReference type="EMBL" id="KZ451906">
    <property type="protein sequence ID" value="PKA64025.1"/>
    <property type="molecule type" value="Genomic_DNA"/>
</dbReference>